<feature type="repeat" description="TPR" evidence="1">
    <location>
        <begin position="63"/>
        <end position="96"/>
    </location>
</feature>
<dbReference type="EMBL" id="ABEU02000022">
    <property type="protein sequence ID" value="PNR30544.1"/>
    <property type="molecule type" value="Genomic_DNA"/>
</dbReference>
<dbReference type="SUPFAM" id="SSF82199">
    <property type="entry name" value="SET domain"/>
    <property type="match status" value="1"/>
</dbReference>
<dbReference type="AlphaFoldDB" id="A0A2K1IMP1"/>
<dbReference type="PROSITE" id="PS50005">
    <property type="entry name" value="TPR"/>
    <property type="match status" value="2"/>
</dbReference>
<dbReference type="Pfam" id="PF00856">
    <property type="entry name" value="SET"/>
    <property type="match status" value="1"/>
</dbReference>
<dbReference type="SUPFAM" id="SSF48452">
    <property type="entry name" value="TPR-like"/>
    <property type="match status" value="1"/>
</dbReference>
<organism evidence="3">
    <name type="scientific">Physcomitrium patens</name>
    <name type="common">Spreading-leaved earth moss</name>
    <name type="synonym">Physcomitrella patens</name>
    <dbReference type="NCBI Taxonomy" id="3218"/>
    <lineage>
        <taxon>Eukaryota</taxon>
        <taxon>Viridiplantae</taxon>
        <taxon>Streptophyta</taxon>
        <taxon>Embryophyta</taxon>
        <taxon>Bryophyta</taxon>
        <taxon>Bryophytina</taxon>
        <taxon>Bryopsida</taxon>
        <taxon>Funariidae</taxon>
        <taxon>Funariales</taxon>
        <taxon>Funariaceae</taxon>
        <taxon>Physcomitrium</taxon>
    </lineage>
</organism>
<evidence type="ECO:0000313" key="5">
    <source>
        <dbReference type="Proteomes" id="UP000006727"/>
    </source>
</evidence>
<dbReference type="Gramene" id="Pp3c22_7900V3.1">
    <property type="protein sequence ID" value="Pp3c22_7900V3.1"/>
    <property type="gene ID" value="Pp3c22_7900"/>
</dbReference>
<dbReference type="Gene3D" id="2.170.270.10">
    <property type="entry name" value="SET domain"/>
    <property type="match status" value="1"/>
</dbReference>
<protein>
    <recommendedName>
        <fullName evidence="2">SET domain-containing protein</fullName>
    </recommendedName>
</protein>
<dbReference type="Gene3D" id="1.25.40.10">
    <property type="entry name" value="Tetratricopeptide repeat domain"/>
    <property type="match status" value="2"/>
</dbReference>
<feature type="repeat" description="TPR" evidence="1">
    <location>
        <begin position="139"/>
        <end position="172"/>
    </location>
</feature>
<reference evidence="4" key="3">
    <citation type="submission" date="2020-12" db="UniProtKB">
        <authorList>
            <consortium name="EnsemblPlants"/>
        </authorList>
    </citation>
    <scope>IDENTIFICATION</scope>
</reference>
<accession>A0A2K1IMP1</accession>
<keyword evidence="1" id="KW-0802">TPR repeat</keyword>
<dbReference type="GeneID" id="112275167"/>
<evidence type="ECO:0000256" key="1">
    <source>
        <dbReference type="PROSITE-ProRule" id="PRU00339"/>
    </source>
</evidence>
<dbReference type="STRING" id="3218.A0A2K1IMP1"/>
<dbReference type="Gene3D" id="6.10.140.2220">
    <property type="match status" value="1"/>
</dbReference>
<dbReference type="InterPro" id="IPR019734">
    <property type="entry name" value="TPR_rpt"/>
</dbReference>
<dbReference type="KEGG" id="ppp:112275167"/>
<dbReference type="Proteomes" id="UP000006727">
    <property type="component" value="Chromosome 22"/>
</dbReference>
<dbReference type="FunCoup" id="A0A2K1IMP1">
    <property type="interactions" value="2256"/>
</dbReference>
<dbReference type="OrthoDB" id="1926212at2759"/>
<proteinExistence type="predicted"/>
<name>A0A2K1IMP1_PHYPA</name>
<reference evidence="3 5" key="2">
    <citation type="journal article" date="2018" name="Plant J.">
        <title>The Physcomitrella patens chromosome-scale assembly reveals moss genome structure and evolution.</title>
        <authorList>
            <person name="Lang D."/>
            <person name="Ullrich K.K."/>
            <person name="Murat F."/>
            <person name="Fuchs J."/>
            <person name="Jenkins J."/>
            <person name="Haas F.B."/>
            <person name="Piednoel M."/>
            <person name="Gundlach H."/>
            <person name="Van Bel M."/>
            <person name="Meyberg R."/>
            <person name="Vives C."/>
            <person name="Morata J."/>
            <person name="Symeonidi A."/>
            <person name="Hiss M."/>
            <person name="Muchero W."/>
            <person name="Kamisugi Y."/>
            <person name="Saleh O."/>
            <person name="Blanc G."/>
            <person name="Decker E.L."/>
            <person name="van Gessel N."/>
            <person name="Grimwood J."/>
            <person name="Hayes R.D."/>
            <person name="Graham S.W."/>
            <person name="Gunter L.E."/>
            <person name="McDaniel S.F."/>
            <person name="Hoernstein S.N.W."/>
            <person name="Larsson A."/>
            <person name="Li F.W."/>
            <person name="Perroud P.F."/>
            <person name="Phillips J."/>
            <person name="Ranjan P."/>
            <person name="Rokshar D.S."/>
            <person name="Rothfels C.J."/>
            <person name="Schneider L."/>
            <person name="Shu S."/>
            <person name="Stevenson D.W."/>
            <person name="Thummler F."/>
            <person name="Tillich M."/>
            <person name="Villarreal Aguilar J.C."/>
            <person name="Widiez T."/>
            <person name="Wong G.K."/>
            <person name="Wymore A."/>
            <person name="Zhang Y."/>
            <person name="Zimmer A.D."/>
            <person name="Quatrano R.S."/>
            <person name="Mayer K.F.X."/>
            <person name="Goodstein D."/>
            <person name="Casacuberta J.M."/>
            <person name="Vandepoele K."/>
            <person name="Reski R."/>
            <person name="Cuming A.C."/>
            <person name="Tuskan G.A."/>
            <person name="Maumus F."/>
            <person name="Salse J."/>
            <person name="Schmutz J."/>
            <person name="Rensing S.A."/>
        </authorList>
    </citation>
    <scope>NUCLEOTIDE SEQUENCE [LARGE SCALE GENOMIC DNA]</scope>
    <source>
        <strain evidence="4 5">cv. Gransden 2004</strain>
    </source>
</reference>
<reference evidence="3 5" key="1">
    <citation type="journal article" date="2008" name="Science">
        <title>The Physcomitrella genome reveals evolutionary insights into the conquest of land by plants.</title>
        <authorList>
            <person name="Rensing S."/>
            <person name="Lang D."/>
            <person name="Zimmer A."/>
            <person name="Terry A."/>
            <person name="Salamov A."/>
            <person name="Shapiro H."/>
            <person name="Nishiyama T."/>
            <person name="Perroud P.-F."/>
            <person name="Lindquist E."/>
            <person name="Kamisugi Y."/>
            <person name="Tanahashi T."/>
            <person name="Sakakibara K."/>
            <person name="Fujita T."/>
            <person name="Oishi K."/>
            <person name="Shin-I T."/>
            <person name="Kuroki Y."/>
            <person name="Toyoda A."/>
            <person name="Suzuki Y."/>
            <person name="Hashimoto A."/>
            <person name="Yamaguchi K."/>
            <person name="Sugano A."/>
            <person name="Kohara Y."/>
            <person name="Fujiyama A."/>
            <person name="Anterola A."/>
            <person name="Aoki S."/>
            <person name="Ashton N."/>
            <person name="Barbazuk W.B."/>
            <person name="Barker E."/>
            <person name="Bennetzen J."/>
            <person name="Bezanilla M."/>
            <person name="Blankenship R."/>
            <person name="Cho S.H."/>
            <person name="Dutcher S."/>
            <person name="Estelle M."/>
            <person name="Fawcett J.A."/>
            <person name="Gundlach H."/>
            <person name="Hanada K."/>
            <person name="Heyl A."/>
            <person name="Hicks K.A."/>
            <person name="Hugh J."/>
            <person name="Lohr M."/>
            <person name="Mayer K."/>
            <person name="Melkozernov A."/>
            <person name="Murata T."/>
            <person name="Nelson D."/>
            <person name="Pils B."/>
            <person name="Prigge M."/>
            <person name="Reiss B."/>
            <person name="Renner T."/>
            <person name="Rombauts S."/>
            <person name="Rushton P."/>
            <person name="Sanderfoot A."/>
            <person name="Schween G."/>
            <person name="Shiu S.-H."/>
            <person name="Stueber K."/>
            <person name="Theodoulou F.L."/>
            <person name="Tu H."/>
            <person name="Van de Peer Y."/>
            <person name="Verrier P.J."/>
            <person name="Waters E."/>
            <person name="Wood A."/>
            <person name="Yang L."/>
            <person name="Cove D."/>
            <person name="Cuming A."/>
            <person name="Hasebe M."/>
            <person name="Lucas S."/>
            <person name="Mishler D.B."/>
            <person name="Reski R."/>
            <person name="Grigoriev I."/>
            <person name="Quatrano R.S."/>
            <person name="Boore J.L."/>
        </authorList>
    </citation>
    <scope>NUCLEOTIDE SEQUENCE [LARGE SCALE GENOMIC DNA]</scope>
    <source>
        <strain evidence="4 5">cv. Gransden 2004</strain>
    </source>
</reference>
<sequence length="736" mass="81272">MEAVKATIPRTLLQHIDASQIGDVEVTCSALASHFKSSATCSQLLEQLAEPNKTTCAKDSEKALQYKREGNAAFGTSSFEQARDSYTKALRYSPLATQVDATTIATLFVNRAAALHALEQHVAATRDCSRAIKLQPEYSKAWYRRGRAWAGLHWYKNAIEDLEKALFLESSASGKNQVSHELDKVKVIVKFNKHFIPSENCNAGPTKWKSGEGFHHDGVSSYWTSEKQRGMHATKDLEAGSLVLEEEPMAALILKGHRNTHCHFCFEMLPPDPVVCFTCAIPLYCDVPCMGAACDESSEELDGQKWKGEHMHECGGASWSAVLPTDAVLGARLFARGQGNAHLGEELDDLCHHYNKMSYAAKVDLHVMATVTAHCLFRNPANNWLGQTLGDVAAKLVRSVAVVRANAMGICAVQFSADEKSKSTSSLKNNIDKSVVSQVEQVNVAQGVYILGSKFNHSCSTNVHASFKYRQLRVRTIVPIGAGSPLELCYGAQVGEMRRNERQEWLHARYFFTCACLSCKTVSQPDLLLFAFRCSKAACDGVVPGPSLLKQLDQRVLRNDSTEANALKPGWCISCGTAINLQYFTDAAHAVIEEFASLRSKLQQPSRNQELLVQEALDTLKLCRSIFHASSKEMAKAEDLMAEAFCLMGRPDDALPHCKISIQILENIYGKDHIAVANERLKLVSIARATNARDETQRNLALVDQVMRIHYGPDYQSMLDLEAFNDLQDVDMASCA</sequence>
<feature type="domain" description="SET" evidence="2">
    <location>
        <begin position="217"/>
        <end position="491"/>
    </location>
</feature>
<dbReference type="Gene3D" id="1.10.220.160">
    <property type="match status" value="1"/>
</dbReference>
<dbReference type="RefSeq" id="XP_024361044.1">
    <property type="nucleotide sequence ID" value="XM_024505276.2"/>
</dbReference>
<dbReference type="PaxDb" id="3218-PP1S12_184V6.1"/>
<evidence type="ECO:0000313" key="4">
    <source>
        <dbReference type="EnsemblPlants" id="Pp3c22_7900V3.1"/>
    </source>
</evidence>
<dbReference type="PANTHER" id="PTHR47337">
    <property type="entry name" value="TETRATRICOPEPTIDE REPEAT (TPR)-LIKE SUPERFAMILY PROTEIN"/>
    <property type="match status" value="1"/>
</dbReference>
<dbReference type="InterPro" id="IPR011990">
    <property type="entry name" value="TPR-like_helical_dom_sf"/>
</dbReference>
<dbReference type="PROSITE" id="PS50280">
    <property type="entry name" value="SET"/>
    <property type="match status" value="1"/>
</dbReference>
<dbReference type="InterPro" id="IPR001214">
    <property type="entry name" value="SET_dom"/>
</dbReference>
<gene>
    <name evidence="4" type="primary">LOC112275167</name>
    <name evidence="3" type="ORF">PHYPA_026860</name>
</gene>
<keyword evidence="5" id="KW-1185">Reference proteome</keyword>
<dbReference type="InterPro" id="IPR046341">
    <property type="entry name" value="SET_dom_sf"/>
</dbReference>
<dbReference type="EnsemblPlants" id="Pp3c22_7900V3.2">
    <property type="protein sequence ID" value="Pp3c22_7900V3.2"/>
    <property type="gene ID" value="Pp3c22_7900"/>
</dbReference>
<dbReference type="SMART" id="SM00028">
    <property type="entry name" value="TPR"/>
    <property type="match status" value="4"/>
</dbReference>
<dbReference type="EnsemblPlants" id="Pp3c22_7900V3.1">
    <property type="protein sequence ID" value="Pp3c22_7900V3.1"/>
    <property type="gene ID" value="Pp3c22_7900"/>
</dbReference>
<dbReference type="Gramene" id="Pp3c22_7900V3.2">
    <property type="protein sequence ID" value="Pp3c22_7900V3.2"/>
    <property type="gene ID" value="Pp3c22_7900"/>
</dbReference>
<evidence type="ECO:0000259" key="2">
    <source>
        <dbReference type="PROSITE" id="PS50280"/>
    </source>
</evidence>
<dbReference type="OMA" id="FDCTCPA"/>
<evidence type="ECO:0000313" key="3">
    <source>
        <dbReference type="EMBL" id="PNR30544.1"/>
    </source>
</evidence>
<dbReference type="PANTHER" id="PTHR47337:SF1">
    <property type="entry name" value="TETRATRICOPEPTIDE REPEAT (TPR)-LIKE SUPERFAMILY PROTEIN"/>
    <property type="match status" value="1"/>
</dbReference>